<dbReference type="Proteomes" id="UP001595617">
    <property type="component" value="Unassembled WGS sequence"/>
</dbReference>
<evidence type="ECO:0000313" key="1">
    <source>
        <dbReference type="EMBL" id="MFC3851956.1"/>
    </source>
</evidence>
<dbReference type="EMBL" id="JBHRYR010000002">
    <property type="protein sequence ID" value="MFC3851956.1"/>
    <property type="molecule type" value="Genomic_DNA"/>
</dbReference>
<proteinExistence type="predicted"/>
<organism evidence="1 2">
    <name type="scientific">Saccharospirillum mangrovi</name>
    <dbReference type="NCBI Taxonomy" id="2161747"/>
    <lineage>
        <taxon>Bacteria</taxon>
        <taxon>Pseudomonadati</taxon>
        <taxon>Pseudomonadota</taxon>
        <taxon>Gammaproteobacteria</taxon>
        <taxon>Oceanospirillales</taxon>
        <taxon>Saccharospirillaceae</taxon>
        <taxon>Saccharospirillum</taxon>
    </lineage>
</organism>
<keyword evidence="2" id="KW-1185">Reference proteome</keyword>
<comment type="caution">
    <text evidence="1">The sequence shown here is derived from an EMBL/GenBank/DDBJ whole genome shotgun (WGS) entry which is preliminary data.</text>
</comment>
<dbReference type="RefSeq" id="WP_380693540.1">
    <property type="nucleotide sequence ID" value="NZ_JBHRYR010000002.1"/>
</dbReference>
<gene>
    <name evidence="1" type="ORF">ACFOOG_03830</name>
</gene>
<accession>A0ABV7ZX83</accession>
<evidence type="ECO:0008006" key="3">
    <source>
        <dbReference type="Google" id="ProtNLM"/>
    </source>
</evidence>
<reference evidence="2" key="1">
    <citation type="journal article" date="2019" name="Int. J. Syst. Evol. Microbiol.">
        <title>The Global Catalogue of Microorganisms (GCM) 10K type strain sequencing project: providing services to taxonomists for standard genome sequencing and annotation.</title>
        <authorList>
            <consortium name="The Broad Institute Genomics Platform"/>
            <consortium name="The Broad Institute Genome Sequencing Center for Infectious Disease"/>
            <person name="Wu L."/>
            <person name="Ma J."/>
        </authorList>
    </citation>
    <scope>NUCLEOTIDE SEQUENCE [LARGE SCALE GENOMIC DNA]</scope>
    <source>
        <strain evidence="2">IBRC 10765</strain>
    </source>
</reference>
<evidence type="ECO:0000313" key="2">
    <source>
        <dbReference type="Proteomes" id="UP001595617"/>
    </source>
</evidence>
<name>A0ABV7ZX83_9GAMM</name>
<protein>
    <recommendedName>
        <fullName evidence="3">Outer membrane beta-barrel protein</fullName>
    </recommendedName>
</protein>
<sequence length="447" mass="48988">MQPEPSGWLPVLQRRTPEPTALWWVVVGWLLLALSSTPVVAQGSSGQWGLDAQLDMSHAIAGDAPYAFDVGAGLGTDWRYRHGRQALQGDYDVRWQEGYDAGWQGSLTALGSSAYAVDTGSGRWDAQVAHRAQVVSTYEDRWWEDRAPNVVHSLTLGGGVNQRLSSQMGLRISSQGGASVSVLDEFSGYSVTTQARLDRRWTARSAASWTVNRQDSLGADGRVDNTLYRAEWQHRRTTQAGHWAVQVGVTRFDLGRTQKSVLTGALDGRHVWSGGQTHWALARTVTSALLQFRLADVAPEQAQALTEAGLDTTAQLLRAPGVTLVDRLAIGHEVVTTCSICTWNLGLTAVHQQPQSEDPAQQQVDAHAGLGLALSARQQWQAGYRLGLQGEVSAGWPDDRIHSWDLGWSQQWAPVTRSQLTATFQRQSGEPERWRVGVALSLVQQVF</sequence>